<reference evidence="2" key="1">
    <citation type="submission" date="2022-08" db="EMBL/GenBank/DDBJ databases">
        <authorList>
            <person name="Takahashi K."/>
            <person name="Suzuki S."/>
            <person name="Kawachi M."/>
            <person name="Higashiyama T."/>
            <person name="Nozaki H."/>
        </authorList>
    </citation>
    <scope>NUCLEOTIDE SEQUENCE</scope>
    <source>
        <strain evidence="2">NIES-4479</strain>
    </source>
</reference>
<dbReference type="EMBL" id="BRXU01000001">
    <property type="protein sequence ID" value="GLC48013.1"/>
    <property type="molecule type" value="Genomic_DNA"/>
</dbReference>
<dbReference type="EMBL" id="BRXU01000007">
    <property type="protein sequence ID" value="GLC53073.1"/>
    <property type="molecule type" value="Genomic_DNA"/>
</dbReference>
<proteinExistence type="predicted"/>
<organism evidence="2 4">
    <name type="scientific">Pleodorina starrii</name>
    <dbReference type="NCBI Taxonomy" id="330485"/>
    <lineage>
        <taxon>Eukaryota</taxon>
        <taxon>Viridiplantae</taxon>
        <taxon>Chlorophyta</taxon>
        <taxon>core chlorophytes</taxon>
        <taxon>Chlorophyceae</taxon>
        <taxon>CS clade</taxon>
        <taxon>Chlamydomonadales</taxon>
        <taxon>Volvocaceae</taxon>
        <taxon>Pleodorina</taxon>
    </lineage>
</organism>
<evidence type="ECO:0000256" key="1">
    <source>
        <dbReference type="SAM" id="MobiDB-lite"/>
    </source>
</evidence>
<gene>
    <name evidence="2" type="primary">PLESTB000049</name>
    <name evidence="3" type="synonym">PLESTB001091</name>
    <name evidence="2" type="ORF">PLESTB_000049500</name>
    <name evidence="3" type="ORF">PLESTB_000704900</name>
</gene>
<accession>A0A9W6EWC1</accession>
<name>A0A9W6EWC1_9CHLO</name>
<reference evidence="2 4" key="2">
    <citation type="journal article" date="2023" name="Commun. Biol.">
        <title>Reorganization of the ancestral sex-determining regions during the evolution of trioecy in Pleodorina starrii.</title>
        <authorList>
            <person name="Takahashi K."/>
            <person name="Suzuki S."/>
            <person name="Kawai-Toyooka H."/>
            <person name="Yamamoto K."/>
            <person name="Hamaji T."/>
            <person name="Ootsuki R."/>
            <person name="Yamaguchi H."/>
            <person name="Kawachi M."/>
            <person name="Higashiyama T."/>
            <person name="Nozaki H."/>
        </authorList>
    </citation>
    <scope>NUCLEOTIDE SEQUENCE [LARGE SCALE GENOMIC DNA]</scope>
    <source>
        <strain evidence="2 4">NIES-4479</strain>
    </source>
</reference>
<dbReference type="AlphaFoldDB" id="A0A9W6EWC1"/>
<protein>
    <submittedName>
        <fullName evidence="2">Uncharacterized protein</fullName>
    </submittedName>
</protein>
<evidence type="ECO:0000313" key="2">
    <source>
        <dbReference type="EMBL" id="GLC48013.1"/>
    </source>
</evidence>
<dbReference type="Proteomes" id="UP001165080">
    <property type="component" value="Unassembled WGS sequence"/>
</dbReference>
<feature type="region of interest" description="Disordered" evidence="1">
    <location>
        <begin position="40"/>
        <end position="62"/>
    </location>
</feature>
<sequence length="151" mass="15467">MLMLSGALSEVLHLRWPSLPFPQELRQAVAESIRRVQAAAAAGSGAPPPPSTPLRPSALSFLLGPNGPCPDAELRRALRPTGGSPGCDPLPPRICTNPLCVNLAGPSERLLSELYCGGGAGGEGASYVLQRELPGGALGGGAHQECGGRDR</sequence>
<comment type="caution">
    <text evidence="2">The sequence shown here is derived from an EMBL/GenBank/DDBJ whole genome shotgun (WGS) entry which is preliminary data.</text>
</comment>
<evidence type="ECO:0000313" key="4">
    <source>
        <dbReference type="Proteomes" id="UP001165080"/>
    </source>
</evidence>
<evidence type="ECO:0000313" key="3">
    <source>
        <dbReference type="EMBL" id="GLC53073.1"/>
    </source>
</evidence>
<keyword evidence="4" id="KW-1185">Reference proteome</keyword>